<organism evidence="3">
    <name type="scientific">freshwater metagenome</name>
    <dbReference type="NCBI Taxonomy" id="449393"/>
    <lineage>
        <taxon>unclassified sequences</taxon>
        <taxon>metagenomes</taxon>
        <taxon>ecological metagenomes</taxon>
    </lineage>
</organism>
<dbReference type="Pfam" id="PF01656">
    <property type="entry name" value="CbiA"/>
    <property type="match status" value="1"/>
</dbReference>
<dbReference type="Gene3D" id="3.40.50.300">
    <property type="entry name" value="P-loop containing nucleotide triphosphate hydrolases"/>
    <property type="match status" value="1"/>
</dbReference>
<sequence>MTTPVLATADPIVIDHVRSLASAGNAQLQLVTSLADLGAHWWSDSLLLLGSDFVEGARGFSKRRNLAVVQWQFDGSADIPSGLWQSALLLGAEHVVALPKADDWLAERLTPVEQLSRGTARMVAIAGTCGGSGASTLALGLAAAAEKGGHRVLLIDADLAGGGLDLLMGAETQQGVRWPELAFTSGRMSAETFIPALPKPHGIALISASRESRVTPTQEAWQSILEFAMHAFDVVVIDLGRQELPDSTHAALHHCATPIWWVVPTRIRAIAAAAVALKHSSTQWPVQDIIVRKVDRSMSPNDIGRALGTSIRASLPEDSGVVAAAEQGLLPKGEYAKACDAIFREWWAS</sequence>
<accession>A0A6J6IQJ8</accession>
<evidence type="ECO:0000313" key="3">
    <source>
        <dbReference type="EMBL" id="CAB4626957.1"/>
    </source>
</evidence>
<dbReference type="AlphaFoldDB" id="A0A6J6IQJ8"/>
<proteinExistence type="predicted"/>
<feature type="domain" description="Rv3660c-like CheY-like N-terminal" evidence="2">
    <location>
        <begin position="8"/>
        <end position="113"/>
    </location>
</feature>
<dbReference type="PANTHER" id="PTHR43384:SF11">
    <property type="entry name" value="SEPTUM SITE DETERMINING PROTEIN"/>
    <property type="match status" value="1"/>
</dbReference>
<reference evidence="3" key="1">
    <citation type="submission" date="2020-05" db="EMBL/GenBank/DDBJ databases">
        <authorList>
            <person name="Chiriac C."/>
            <person name="Salcher M."/>
            <person name="Ghai R."/>
            <person name="Kavagutti S V."/>
        </authorList>
    </citation>
    <scope>NUCLEOTIDE SEQUENCE</scope>
</reference>
<dbReference type="NCBIfam" id="TIGR03815">
    <property type="entry name" value="CpaE_hom_Actino"/>
    <property type="match status" value="1"/>
</dbReference>
<dbReference type="GO" id="GO:0009898">
    <property type="term" value="C:cytoplasmic side of plasma membrane"/>
    <property type="evidence" value="ECO:0007669"/>
    <property type="project" value="TreeGrafter"/>
</dbReference>
<dbReference type="Pfam" id="PF26563">
    <property type="entry name" value="Rv3660c_N"/>
    <property type="match status" value="1"/>
</dbReference>
<dbReference type="GO" id="GO:0005829">
    <property type="term" value="C:cytosol"/>
    <property type="evidence" value="ECO:0007669"/>
    <property type="project" value="TreeGrafter"/>
</dbReference>
<dbReference type="PANTHER" id="PTHR43384">
    <property type="entry name" value="SEPTUM SITE-DETERMINING PROTEIN MIND HOMOLOG, CHLOROPLASTIC-RELATED"/>
    <property type="match status" value="1"/>
</dbReference>
<dbReference type="SUPFAM" id="SSF52540">
    <property type="entry name" value="P-loop containing nucleoside triphosphate hydrolases"/>
    <property type="match status" value="1"/>
</dbReference>
<dbReference type="GO" id="GO:0005524">
    <property type="term" value="F:ATP binding"/>
    <property type="evidence" value="ECO:0007669"/>
    <property type="project" value="TreeGrafter"/>
</dbReference>
<dbReference type="EMBL" id="CAEZVB010000071">
    <property type="protein sequence ID" value="CAB4626957.1"/>
    <property type="molecule type" value="Genomic_DNA"/>
</dbReference>
<dbReference type="InterPro" id="IPR002586">
    <property type="entry name" value="CobQ/CobB/MinD/ParA_Nub-bd_dom"/>
</dbReference>
<dbReference type="InterPro" id="IPR022521">
    <property type="entry name" value="Rv3660c"/>
</dbReference>
<evidence type="ECO:0000259" key="2">
    <source>
        <dbReference type="Pfam" id="PF26563"/>
    </source>
</evidence>
<dbReference type="InterPro" id="IPR027417">
    <property type="entry name" value="P-loop_NTPase"/>
</dbReference>
<evidence type="ECO:0000259" key="1">
    <source>
        <dbReference type="Pfam" id="PF01656"/>
    </source>
</evidence>
<dbReference type="InterPro" id="IPR059050">
    <property type="entry name" value="Rv3660c_N"/>
</dbReference>
<dbReference type="GO" id="GO:0016887">
    <property type="term" value="F:ATP hydrolysis activity"/>
    <property type="evidence" value="ECO:0007669"/>
    <property type="project" value="TreeGrafter"/>
</dbReference>
<dbReference type="GO" id="GO:0051782">
    <property type="term" value="P:negative regulation of cell division"/>
    <property type="evidence" value="ECO:0007669"/>
    <property type="project" value="TreeGrafter"/>
</dbReference>
<dbReference type="InterPro" id="IPR050625">
    <property type="entry name" value="ParA/MinD_ATPase"/>
</dbReference>
<name>A0A6J6IQJ8_9ZZZZ</name>
<gene>
    <name evidence="3" type="ORF">UFOPK1908_01242</name>
</gene>
<feature type="domain" description="CobQ/CobB/MinD/ParA nucleotide binding" evidence="1">
    <location>
        <begin position="123"/>
        <end position="329"/>
    </location>
</feature>
<protein>
    <submittedName>
        <fullName evidence="3">Unannotated protein</fullName>
    </submittedName>
</protein>